<protein>
    <submittedName>
        <fullName evidence="1">Uncharacterized protein</fullName>
    </submittedName>
</protein>
<evidence type="ECO:0000313" key="1">
    <source>
        <dbReference type="EMBL" id="KAH6930907.1"/>
    </source>
</evidence>
<sequence>MATSPSARAGLAGLRHGMVKSNVIRNCFRKAGFCRANDAPSTAPQDPCVPIVWPQIQEAFGAEDFVDFVSFDDGIIDSEQLTDDEIAALVKNSSDPLSEDDSSKETEAPVRLSSSQAMDYIEALKGYFLQQQGDCSTEVLQLTEMQHKMTASSLAGAKQALITQYIL</sequence>
<accession>A0ACB7SCN3</accession>
<dbReference type="EMBL" id="CM023485">
    <property type="protein sequence ID" value="KAH6930907.1"/>
    <property type="molecule type" value="Genomic_DNA"/>
</dbReference>
<dbReference type="Proteomes" id="UP000821845">
    <property type="component" value="Chromosome 5"/>
</dbReference>
<proteinExistence type="predicted"/>
<keyword evidence="2" id="KW-1185">Reference proteome</keyword>
<organism evidence="1 2">
    <name type="scientific">Hyalomma asiaticum</name>
    <name type="common">Tick</name>
    <dbReference type="NCBI Taxonomy" id="266040"/>
    <lineage>
        <taxon>Eukaryota</taxon>
        <taxon>Metazoa</taxon>
        <taxon>Ecdysozoa</taxon>
        <taxon>Arthropoda</taxon>
        <taxon>Chelicerata</taxon>
        <taxon>Arachnida</taxon>
        <taxon>Acari</taxon>
        <taxon>Parasitiformes</taxon>
        <taxon>Ixodida</taxon>
        <taxon>Ixodoidea</taxon>
        <taxon>Ixodidae</taxon>
        <taxon>Hyalomminae</taxon>
        <taxon>Hyalomma</taxon>
    </lineage>
</organism>
<comment type="caution">
    <text evidence="1">The sequence shown here is derived from an EMBL/GenBank/DDBJ whole genome shotgun (WGS) entry which is preliminary data.</text>
</comment>
<reference evidence="1" key="1">
    <citation type="submission" date="2020-05" db="EMBL/GenBank/DDBJ databases">
        <title>Large-scale comparative analyses of tick genomes elucidate their genetic diversity and vector capacities.</title>
        <authorList>
            <person name="Jia N."/>
            <person name="Wang J."/>
            <person name="Shi W."/>
            <person name="Du L."/>
            <person name="Sun Y."/>
            <person name="Zhan W."/>
            <person name="Jiang J."/>
            <person name="Wang Q."/>
            <person name="Zhang B."/>
            <person name="Ji P."/>
            <person name="Sakyi L.B."/>
            <person name="Cui X."/>
            <person name="Yuan T."/>
            <person name="Jiang B."/>
            <person name="Yang W."/>
            <person name="Lam T.T.-Y."/>
            <person name="Chang Q."/>
            <person name="Ding S."/>
            <person name="Wang X."/>
            <person name="Zhu J."/>
            <person name="Ruan X."/>
            <person name="Zhao L."/>
            <person name="Wei J."/>
            <person name="Que T."/>
            <person name="Du C."/>
            <person name="Cheng J."/>
            <person name="Dai P."/>
            <person name="Han X."/>
            <person name="Huang E."/>
            <person name="Gao Y."/>
            <person name="Liu J."/>
            <person name="Shao H."/>
            <person name="Ye R."/>
            <person name="Li L."/>
            <person name="Wei W."/>
            <person name="Wang X."/>
            <person name="Wang C."/>
            <person name="Yang T."/>
            <person name="Huo Q."/>
            <person name="Li W."/>
            <person name="Guo W."/>
            <person name="Chen H."/>
            <person name="Zhou L."/>
            <person name="Ni X."/>
            <person name="Tian J."/>
            <person name="Zhou Y."/>
            <person name="Sheng Y."/>
            <person name="Liu T."/>
            <person name="Pan Y."/>
            <person name="Xia L."/>
            <person name="Li J."/>
            <person name="Zhao F."/>
            <person name="Cao W."/>
        </authorList>
    </citation>
    <scope>NUCLEOTIDE SEQUENCE</scope>
    <source>
        <strain evidence="1">Hyas-2018</strain>
    </source>
</reference>
<name>A0ACB7SCN3_HYAAI</name>
<gene>
    <name evidence="1" type="ORF">HPB50_020814</name>
</gene>
<evidence type="ECO:0000313" key="2">
    <source>
        <dbReference type="Proteomes" id="UP000821845"/>
    </source>
</evidence>